<dbReference type="PANTHER" id="PTHR18901">
    <property type="entry name" value="2-DEOXYGLUCOSE-6-PHOSPHATE PHOSPHATASE 2"/>
    <property type="match status" value="1"/>
</dbReference>
<dbReference type="InterPro" id="IPR036412">
    <property type="entry name" value="HAD-like_sf"/>
</dbReference>
<dbReference type="GO" id="GO:0016787">
    <property type="term" value="F:hydrolase activity"/>
    <property type="evidence" value="ECO:0007669"/>
    <property type="project" value="UniProtKB-KW"/>
</dbReference>
<keyword evidence="1" id="KW-0378">Hydrolase</keyword>
<dbReference type="Proteomes" id="UP000815698">
    <property type="component" value="Chromosome"/>
</dbReference>
<dbReference type="SFLD" id="SFLDS00003">
    <property type="entry name" value="Haloacid_Dehalogenase"/>
    <property type="match status" value="1"/>
</dbReference>
<protein>
    <submittedName>
        <fullName evidence="1">Hydrolase</fullName>
    </submittedName>
</protein>
<dbReference type="Gene3D" id="3.40.50.1000">
    <property type="entry name" value="HAD superfamily/HAD-like"/>
    <property type="match status" value="1"/>
</dbReference>
<dbReference type="InterPro" id="IPR023198">
    <property type="entry name" value="PGP-like_dom2"/>
</dbReference>
<dbReference type="Pfam" id="PF00702">
    <property type="entry name" value="Hydrolase"/>
    <property type="match status" value="1"/>
</dbReference>
<sequence length="225" mass="23970">MVSAAVAETLPSRVAGVIFDMDDTLFDSEKAWHEAAAALWREAGGIFRGYGDRGGTVEDLANAFLDEFGGGDEREERMADVCARLEDAIRERLDVDLAPMPGADALTSRLAQVVPLAIGSNSPQRIVEQCVRAIGWEDRFTAALGVSADMNPKPAPDLYREAATRLGADPRDCVIFEDSPTGARAAVASGAFVVTIGDDARGIGTLAVDTLNDEIVTSWTPEQLT</sequence>
<evidence type="ECO:0000313" key="1">
    <source>
        <dbReference type="EMBL" id="ATH97308.1"/>
    </source>
</evidence>
<dbReference type="PANTHER" id="PTHR18901:SF38">
    <property type="entry name" value="PSEUDOURIDINE-5'-PHOSPHATASE"/>
    <property type="match status" value="1"/>
</dbReference>
<proteinExistence type="predicted"/>
<dbReference type="Gene3D" id="1.10.150.240">
    <property type="entry name" value="Putative phosphatase, domain 2"/>
    <property type="match status" value="1"/>
</dbReference>
<reference evidence="1 2" key="1">
    <citation type="journal article" date="2016" name="Int. J. Syst. Evol. Microbiol.">
        <title>Dermabacter jinjuensis sp. nov., a novel species of the genus Dermabacter isolated from a clinical specimen.</title>
        <authorList>
            <person name="Park Y.K."/>
            <person name="Lee K.M."/>
            <person name="Lee W.K."/>
            <person name="Cho M.J."/>
            <person name="Lee H.S."/>
            <person name="Cho Y.G."/>
            <person name="Lee Y.C."/>
            <person name="Lee W.K."/>
            <person name="Seong W.K."/>
            <person name="Hwang K.J."/>
        </authorList>
    </citation>
    <scope>NUCLEOTIDE SEQUENCE [LARGE SCALE GENOMIC DNA]</scope>
    <source>
        <strain evidence="1 2">32T</strain>
    </source>
</reference>
<dbReference type="EMBL" id="CP023482">
    <property type="protein sequence ID" value="ATH97308.1"/>
    <property type="molecule type" value="Genomic_DNA"/>
</dbReference>
<accession>A0ABM6PP44</accession>
<keyword evidence="2" id="KW-1185">Reference proteome</keyword>
<evidence type="ECO:0000313" key="2">
    <source>
        <dbReference type="Proteomes" id="UP000815698"/>
    </source>
</evidence>
<dbReference type="SFLD" id="SFLDG01129">
    <property type="entry name" value="C1.5:_HAD__Beta-PGM__Phosphata"/>
    <property type="match status" value="1"/>
</dbReference>
<dbReference type="InterPro" id="IPR023214">
    <property type="entry name" value="HAD_sf"/>
</dbReference>
<dbReference type="CDD" id="cd07505">
    <property type="entry name" value="HAD_BPGM-like"/>
    <property type="match status" value="1"/>
</dbReference>
<name>A0ABM6PP44_9MICO</name>
<dbReference type="SUPFAM" id="SSF56784">
    <property type="entry name" value="HAD-like"/>
    <property type="match status" value="1"/>
</dbReference>
<organism evidence="1 2">
    <name type="scientific">Dermabacter jinjuensis</name>
    <dbReference type="NCBI Taxonomy" id="1667168"/>
    <lineage>
        <taxon>Bacteria</taxon>
        <taxon>Bacillati</taxon>
        <taxon>Actinomycetota</taxon>
        <taxon>Actinomycetes</taxon>
        <taxon>Micrococcales</taxon>
        <taxon>Dermabacteraceae</taxon>
        <taxon>Dermabacter</taxon>
    </lineage>
</organism>
<dbReference type="NCBIfam" id="TIGR01509">
    <property type="entry name" value="HAD-SF-IA-v3"/>
    <property type="match status" value="1"/>
</dbReference>
<gene>
    <name evidence="1" type="ORF">COP05_09625</name>
</gene>
<dbReference type="InterPro" id="IPR006439">
    <property type="entry name" value="HAD-SF_hydro_IA"/>
</dbReference>